<keyword evidence="4" id="KW-0812">Transmembrane</keyword>
<dbReference type="AlphaFoldDB" id="A0AA89BTV8"/>
<dbReference type="Proteomes" id="UP001186944">
    <property type="component" value="Unassembled WGS sequence"/>
</dbReference>
<keyword evidence="2" id="KW-0378">Hydrolase</keyword>
<evidence type="ECO:0000313" key="6">
    <source>
        <dbReference type="Proteomes" id="UP001186944"/>
    </source>
</evidence>
<comment type="caution">
    <text evidence="5">The sequence shown here is derived from an EMBL/GenBank/DDBJ whole genome shotgun (WGS) entry which is preliminary data.</text>
</comment>
<protein>
    <recommendedName>
        <fullName evidence="1">peptidyl-tRNA hydrolase</fullName>
        <ecNumber evidence="1">3.1.1.29</ecNumber>
    </recommendedName>
</protein>
<accession>A0AA89BTV8</accession>
<dbReference type="CDD" id="cd02429">
    <property type="entry name" value="PTH2_like"/>
    <property type="match status" value="1"/>
</dbReference>
<evidence type="ECO:0000313" key="5">
    <source>
        <dbReference type="EMBL" id="KAK3087180.1"/>
    </source>
</evidence>
<feature type="transmembrane region" description="Helical" evidence="4">
    <location>
        <begin position="20"/>
        <end position="42"/>
    </location>
</feature>
<organism evidence="5 6">
    <name type="scientific">Pinctada imbricata</name>
    <name type="common">Atlantic pearl-oyster</name>
    <name type="synonym">Pinctada martensii</name>
    <dbReference type="NCBI Taxonomy" id="66713"/>
    <lineage>
        <taxon>Eukaryota</taxon>
        <taxon>Metazoa</taxon>
        <taxon>Spiralia</taxon>
        <taxon>Lophotrochozoa</taxon>
        <taxon>Mollusca</taxon>
        <taxon>Bivalvia</taxon>
        <taxon>Autobranchia</taxon>
        <taxon>Pteriomorphia</taxon>
        <taxon>Pterioida</taxon>
        <taxon>Pterioidea</taxon>
        <taxon>Pteriidae</taxon>
        <taxon>Pinctada</taxon>
    </lineage>
</organism>
<gene>
    <name evidence="5" type="ORF">FSP39_002745</name>
</gene>
<evidence type="ECO:0000256" key="3">
    <source>
        <dbReference type="ARBA" id="ARBA00048707"/>
    </source>
</evidence>
<reference evidence="5" key="1">
    <citation type="submission" date="2019-08" db="EMBL/GenBank/DDBJ databases">
        <title>The improved chromosome-level genome for the pearl oyster Pinctada fucata martensii using PacBio sequencing and Hi-C.</title>
        <authorList>
            <person name="Zheng Z."/>
        </authorList>
    </citation>
    <scope>NUCLEOTIDE SEQUENCE</scope>
    <source>
        <strain evidence="5">ZZ-2019</strain>
        <tissue evidence="5">Adductor muscle</tissue>
    </source>
</reference>
<dbReference type="EMBL" id="VSWD01000011">
    <property type="protein sequence ID" value="KAK3087180.1"/>
    <property type="molecule type" value="Genomic_DNA"/>
</dbReference>
<comment type="catalytic activity">
    <reaction evidence="3">
        <text>an N-acyl-L-alpha-aminoacyl-tRNA + H2O = an N-acyl-L-amino acid + a tRNA + H(+)</text>
        <dbReference type="Rhea" id="RHEA:54448"/>
        <dbReference type="Rhea" id="RHEA-COMP:10123"/>
        <dbReference type="Rhea" id="RHEA-COMP:13883"/>
        <dbReference type="ChEBI" id="CHEBI:15377"/>
        <dbReference type="ChEBI" id="CHEBI:15378"/>
        <dbReference type="ChEBI" id="CHEBI:59874"/>
        <dbReference type="ChEBI" id="CHEBI:78442"/>
        <dbReference type="ChEBI" id="CHEBI:138191"/>
        <dbReference type="EC" id="3.1.1.29"/>
    </reaction>
</comment>
<keyword evidence="6" id="KW-1185">Reference proteome</keyword>
<keyword evidence="4" id="KW-0472">Membrane</keyword>
<evidence type="ECO:0000256" key="1">
    <source>
        <dbReference type="ARBA" id="ARBA00013260"/>
    </source>
</evidence>
<dbReference type="PANTHER" id="PTHR46194:SF1">
    <property type="entry name" value="PEPTIDYL-TRNA HYDROLASE PTRHD1-RELATED"/>
    <property type="match status" value="1"/>
</dbReference>
<evidence type="ECO:0000256" key="2">
    <source>
        <dbReference type="ARBA" id="ARBA00022801"/>
    </source>
</evidence>
<dbReference type="InterPro" id="IPR023476">
    <property type="entry name" value="Pep_tRNA_hydro_II_dom_sf"/>
</dbReference>
<dbReference type="GO" id="GO:0004045">
    <property type="term" value="F:peptidyl-tRNA hydrolase activity"/>
    <property type="evidence" value="ECO:0007669"/>
    <property type="project" value="UniProtKB-EC"/>
</dbReference>
<dbReference type="EC" id="3.1.1.29" evidence="1"/>
<keyword evidence="4" id="KW-1133">Transmembrane helix</keyword>
<sequence>MSSNLMQYVVVRKDLLKMTGWSTGALITQACHACVAVIHTYYSNSDTQKYLSDLDRMHKVTLETLDEESLVSLSKTLEENNIDHKLWIEQPENVPTCLAIRPYEKSQVQEYFKKFKLFRS</sequence>
<dbReference type="InterPro" id="IPR042237">
    <property type="entry name" value="PTRHD1"/>
</dbReference>
<dbReference type="PANTHER" id="PTHR46194">
    <property type="entry name" value="PEPTIDYL-TRNA HYDROLASE PTRHD1-RELATED"/>
    <property type="match status" value="1"/>
</dbReference>
<dbReference type="Gene3D" id="3.40.1490.10">
    <property type="entry name" value="Bit1"/>
    <property type="match status" value="1"/>
</dbReference>
<dbReference type="SUPFAM" id="SSF102462">
    <property type="entry name" value="Peptidyl-tRNA hydrolase II"/>
    <property type="match status" value="1"/>
</dbReference>
<proteinExistence type="predicted"/>
<dbReference type="Pfam" id="PF01981">
    <property type="entry name" value="PTH2"/>
    <property type="match status" value="1"/>
</dbReference>
<evidence type="ECO:0000256" key="4">
    <source>
        <dbReference type="SAM" id="Phobius"/>
    </source>
</evidence>
<name>A0AA89BTV8_PINIB</name>
<dbReference type="InterPro" id="IPR002833">
    <property type="entry name" value="PTH2"/>
</dbReference>